<dbReference type="EMBL" id="JAAGUZ010000001">
    <property type="protein sequence ID" value="NEW42863.1"/>
    <property type="molecule type" value="Genomic_DNA"/>
</dbReference>
<organism evidence="1 3">
    <name type="scientific">Nocardia cyriacigeorgica</name>
    <dbReference type="NCBI Taxonomy" id="135487"/>
    <lineage>
        <taxon>Bacteria</taxon>
        <taxon>Bacillati</taxon>
        <taxon>Actinomycetota</taxon>
        <taxon>Actinomycetes</taxon>
        <taxon>Mycobacteriales</taxon>
        <taxon>Nocardiaceae</taxon>
        <taxon>Nocardia</taxon>
    </lineage>
</organism>
<evidence type="ECO:0000313" key="3">
    <source>
        <dbReference type="Proteomes" id="UP000468928"/>
    </source>
</evidence>
<accession>A0A6P1D1E2</accession>
<name>A0A6P1D1E2_9NOCA</name>
<reference evidence="3 4" key="1">
    <citation type="submission" date="2020-01" db="EMBL/GenBank/DDBJ databases">
        <title>Genetics and antimicrobial susceptibilities of Nocardia species isolated from the soil; a comparison with species isolated from humans.</title>
        <authorList>
            <person name="Carrasco G."/>
            <person name="Monzon S."/>
            <person name="Sansegundo M."/>
            <person name="Garcia E."/>
            <person name="Garrido N."/>
            <person name="Medina M.J."/>
            <person name="Villalon P."/>
            <person name="Ramirez-Arocha A.C."/>
            <person name="Jimenez P."/>
            <person name="Cuesta I."/>
            <person name="Valdezate S."/>
        </authorList>
    </citation>
    <scope>NUCLEOTIDE SEQUENCE [LARGE SCALE GENOMIC DNA]</scope>
    <source>
        <strain evidence="1 3">CNM20110639</strain>
        <strain evidence="2 4">CNM20110649</strain>
    </source>
</reference>
<dbReference type="AlphaFoldDB" id="A0A6P1D1E2"/>
<dbReference type="RefSeq" id="WP_163821703.1">
    <property type="nucleotide sequence ID" value="NZ_JAAGUX010000017.1"/>
</dbReference>
<gene>
    <name evidence="1" type="ORF">GV789_00075</name>
    <name evidence="2" type="ORF">GV794_12280</name>
</gene>
<evidence type="ECO:0000313" key="4">
    <source>
        <dbReference type="Proteomes" id="UP000470876"/>
    </source>
</evidence>
<protein>
    <submittedName>
        <fullName evidence="1">Uncharacterized protein</fullName>
    </submittedName>
</protein>
<keyword evidence="4" id="KW-1185">Reference proteome</keyword>
<proteinExistence type="predicted"/>
<evidence type="ECO:0000313" key="2">
    <source>
        <dbReference type="EMBL" id="NEW56422.1"/>
    </source>
</evidence>
<dbReference type="EMBL" id="JAAGUX010000017">
    <property type="protein sequence ID" value="NEW56422.1"/>
    <property type="molecule type" value="Genomic_DNA"/>
</dbReference>
<dbReference type="Proteomes" id="UP000470876">
    <property type="component" value="Unassembled WGS sequence"/>
</dbReference>
<comment type="caution">
    <text evidence="1">The sequence shown here is derived from an EMBL/GenBank/DDBJ whole genome shotgun (WGS) entry which is preliminary data.</text>
</comment>
<dbReference type="Proteomes" id="UP000468928">
    <property type="component" value="Unassembled WGS sequence"/>
</dbReference>
<evidence type="ECO:0000313" key="1">
    <source>
        <dbReference type="EMBL" id="NEW42863.1"/>
    </source>
</evidence>
<sequence>MTTAADTLSRTLGVPLPAAFADLTDAQLVQLDQMLHGASARRADQMREAFESGLRLIPRLMRPAVKKALGL</sequence>